<protein>
    <recommendedName>
        <fullName evidence="6">5'-methylthioadenosine/S-adenosylhomocysteine nucleosidase</fullName>
        <shortName evidence="6">MTA/SAH nucleosidase</shortName>
        <shortName evidence="6">MTAN</shortName>
        <ecNumber evidence="6">3.2.2.9</ecNumber>
    </recommendedName>
    <alternativeName>
        <fullName evidence="6">5'-deoxyadenosine nucleosidase</fullName>
        <shortName evidence="6">DOA nucleosidase</shortName>
        <shortName evidence="6">dAdo nucleosidase</shortName>
    </alternativeName>
    <alternativeName>
        <fullName evidence="6">5'-methylthioadenosine nucleosidase</fullName>
        <shortName evidence="6">MTA nucleosidase</shortName>
    </alternativeName>
    <alternativeName>
        <fullName evidence="6">S-adenosylhomocysteine nucleosidase</fullName>
        <shortName evidence="6">AdoHcy nucleosidase</shortName>
        <shortName evidence="6">SAH nucleosidase</shortName>
        <shortName evidence="6">SRH nucleosidase</shortName>
    </alternativeName>
</protein>
<evidence type="ECO:0000313" key="8">
    <source>
        <dbReference type="EMBL" id="QRQ80661.1"/>
    </source>
</evidence>
<reference evidence="8" key="1">
    <citation type="submission" date="2021-02" db="EMBL/GenBank/DDBJ databases">
        <title>Neisseriaceae sp. 26B isolated from the cloaca of a Common Toad-headed Turtle (Mesoclemmys nasuta).</title>
        <authorList>
            <person name="Spergser J."/>
            <person name="Busse H.-J."/>
        </authorList>
    </citation>
    <scope>NUCLEOTIDE SEQUENCE</scope>
    <source>
        <strain evidence="8">26B</strain>
    </source>
</reference>
<feature type="binding site" evidence="6">
    <location>
        <position position="84"/>
    </location>
    <ligand>
        <name>substrate</name>
    </ligand>
</feature>
<dbReference type="NCBIfam" id="NF004079">
    <property type="entry name" value="PRK05584.1"/>
    <property type="match status" value="1"/>
</dbReference>
<dbReference type="InterPro" id="IPR035994">
    <property type="entry name" value="Nucleoside_phosphorylase_sf"/>
</dbReference>
<dbReference type="GO" id="GO:0019284">
    <property type="term" value="P:L-methionine salvage from S-adenosylmethionine"/>
    <property type="evidence" value="ECO:0007669"/>
    <property type="project" value="TreeGrafter"/>
</dbReference>
<comment type="pathway">
    <text evidence="1 6">Amino-acid biosynthesis; L-methionine biosynthesis via salvage pathway; S-methyl-5-thio-alpha-D-ribose 1-phosphate from S-methyl-5'-thioadenosine (hydrolase route): step 1/2.</text>
</comment>
<dbReference type="GO" id="GO:0019509">
    <property type="term" value="P:L-methionine salvage from methylthioadenosine"/>
    <property type="evidence" value="ECO:0007669"/>
    <property type="project" value="UniProtKB-UniRule"/>
</dbReference>
<dbReference type="PANTHER" id="PTHR46832:SF1">
    <property type="entry name" value="5'-METHYLTHIOADENOSINE_S-ADENOSYLHOMOCYSTEINE NUCLEOSIDASE"/>
    <property type="match status" value="1"/>
</dbReference>
<feature type="active site" description="Proton donor" evidence="6">
    <location>
        <position position="204"/>
    </location>
</feature>
<dbReference type="NCBIfam" id="TIGR01704">
    <property type="entry name" value="MTA_SAH-Nsdase"/>
    <property type="match status" value="1"/>
</dbReference>
<dbReference type="EMBL" id="CP069798">
    <property type="protein sequence ID" value="QRQ80661.1"/>
    <property type="molecule type" value="Genomic_DNA"/>
</dbReference>
<evidence type="ECO:0000256" key="5">
    <source>
        <dbReference type="ARBA" id="ARBA00050313"/>
    </source>
</evidence>
<evidence type="ECO:0000313" key="9">
    <source>
        <dbReference type="Proteomes" id="UP000653156"/>
    </source>
</evidence>
<proteinExistence type="inferred from homology"/>
<feature type="binding site" evidence="6">
    <location>
        <position position="159"/>
    </location>
    <ligand>
        <name>substrate</name>
    </ligand>
</feature>
<comment type="catalytic activity">
    <reaction evidence="6">
        <text>S-methyl-5'-thioadenosine + H2O = 5-(methylsulfanyl)-D-ribose + adenine</text>
        <dbReference type="Rhea" id="RHEA:13617"/>
        <dbReference type="ChEBI" id="CHEBI:15377"/>
        <dbReference type="ChEBI" id="CHEBI:16708"/>
        <dbReference type="ChEBI" id="CHEBI:17509"/>
        <dbReference type="ChEBI" id="CHEBI:78440"/>
        <dbReference type="EC" id="3.2.2.9"/>
    </reaction>
</comment>
<dbReference type="AlphaFoldDB" id="A0A892ZCC0"/>
<dbReference type="FunFam" id="3.40.50.1580:FF:000001">
    <property type="entry name" value="MTA/SAH nucleosidase family protein"/>
    <property type="match status" value="1"/>
</dbReference>
<dbReference type="KEGG" id="ptes:JQU52_07725"/>
<dbReference type="GO" id="GO:0008930">
    <property type="term" value="F:methylthioadenosine nucleosidase activity"/>
    <property type="evidence" value="ECO:0007669"/>
    <property type="project" value="UniProtKB-UniRule"/>
</dbReference>
<keyword evidence="4 6" id="KW-0486">Methionine biosynthesis</keyword>
<dbReference type="HAMAP" id="MF_01684">
    <property type="entry name" value="Salvage_MtnN"/>
    <property type="match status" value="1"/>
</dbReference>
<organism evidence="8 9">
    <name type="scientific">Paralysiella testudinis</name>
    <dbReference type="NCBI Taxonomy" id="2809020"/>
    <lineage>
        <taxon>Bacteria</taxon>
        <taxon>Pseudomonadati</taxon>
        <taxon>Pseudomonadota</taxon>
        <taxon>Betaproteobacteria</taxon>
        <taxon>Neisseriales</taxon>
        <taxon>Neisseriaceae</taxon>
        <taxon>Paralysiella</taxon>
    </lineage>
</organism>
<dbReference type="Proteomes" id="UP000653156">
    <property type="component" value="Chromosome"/>
</dbReference>
<dbReference type="Gene3D" id="3.40.50.1580">
    <property type="entry name" value="Nucleoside phosphorylase domain"/>
    <property type="match status" value="1"/>
</dbReference>
<feature type="domain" description="Nucleoside phosphorylase" evidence="7">
    <location>
        <begin position="8"/>
        <end position="233"/>
    </location>
</feature>
<feature type="active site" description="Proton acceptor" evidence="6">
    <location>
        <position position="18"/>
    </location>
</feature>
<name>A0A892ZCC0_9NEIS</name>
<comment type="catalytic activity">
    <reaction evidence="6">
        <text>S-adenosyl-L-homocysteine + H2O = S-(5-deoxy-D-ribos-5-yl)-L-homocysteine + adenine</text>
        <dbReference type="Rhea" id="RHEA:17805"/>
        <dbReference type="ChEBI" id="CHEBI:15377"/>
        <dbReference type="ChEBI" id="CHEBI:16708"/>
        <dbReference type="ChEBI" id="CHEBI:57856"/>
        <dbReference type="ChEBI" id="CHEBI:58195"/>
        <dbReference type="EC" id="3.2.2.9"/>
    </reaction>
</comment>
<dbReference type="Pfam" id="PF01048">
    <property type="entry name" value="PNP_UDP_1"/>
    <property type="match status" value="1"/>
</dbReference>
<dbReference type="GO" id="GO:0009164">
    <property type="term" value="P:nucleoside catabolic process"/>
    <property type="evidence" value="ECO:0007669"/>
    <property type="project" value="InterPro"/>
</dbReference>
<dbReference type="UniPathway" id="UPA00904">
    <property type="reaction ID" value="UER00871"/>
</dbReference>
<keyword evidence="2 6" id="KW-0028">Amino-acid biosynthesis</keyword>
<dbReference type="InterPro" id="IPR000845">
    <property type="entry name" value="Nucleoside_phosphorylase_d"/>
</dbReference>
<feature type="binding site" evidence="6">
    <location>
        <begin position="180"/>
        <end position="181"/>
    </location>
    <ligand>
        <name>substrate</name>
    </ligand>
</feature>
<evidence type="ECO:0000256" key="3">
    <source>
        <dbReference type="ARBA" id="ARBA00022801"/>
    </source>
</evidence>
<comment type="function">
    <text evidence="6">Catalyzes the irreversible cleavage of the glycosidic bond in both 5'-methylthioadenosine (MTA) and S-adenosylhomocysteine (SAH/AdoHcy) to adenine and the corresponding thioribose, 5'-methylthioribose and S-ribosylhomocysteine, respectively. Also cleaves 5'-deoxyadenosine, a toxic by-product of radical S-adenosylmethionine (SAM) enzymes, into 5-deoxyribose and adenine.</text>
</comment>
<dbReference type="GO" id="GO:0008782">
    <property type="term" value="F:adenosylhomocysteine nucleosidase activity"/>
    <property type="evidence" value="ECO:0007669"/>
    <property type="project" value="UniProtKB-UniRule"/>
</dbReference>
<comment type="similarity">
    <text evidence="6">Belongs to the PNP/UDP phosphorylase family. MtnN subfamily.</text>
</comment>
<gene>
    <name evidence="6" type="primary">mtnN</name>
    <name evidence="8" type="ORF">JQU52_07725</name>
</gene>
<dbReference type="PANTHER" id="PTHR46832">
    <property type="entry name" value="5'-METHYLTHIOADENOSINE/S-ADENOSYLHOMOCYSTEINE NUCLEOSIDASE"/>
    <property type="match status" value="1"/>
</dbReference>
<dbReference type="RefSeq" id="WP_230337944.1">
    <property type="nucleotide sequence ID" value="NZ_CP069798.1"/>
</dbReference>
<keyword evidence="3 6" id="KW-0378">Hydrolase</keyword>
<evidence type="ECO:0000256" key="2">
    <source>
        <dbReference type="ARBA" id="ARBA00022605"/>
    </source>
</evidence>
<dbReference type="EC" id="3.2.2.9" evidence="6"/>
<accession>A0A892ZCC0</accession>
<keyword evidence="8" id="KW-0326">Glycosidase</keyword>
<evidence type="ECO:0000256" key="1">
    <source>
        <dbReference type="ARBA" id="ARBA00004945"/>
    </source>
</evidence>
<dbReference type="GO" id="GO:0005829">
    <property type="term" value="C:cytosol"/>
    <property type="evidence" value="ECO:0007669"/>
    <property type="project" value="TreeGrafter"/>
</dbReference>
<sequence length="239" mass="24642">MHTPTPAPIAIIGAMQPELDLLQSRLQQAQSQRSGQIVFHTGLLAGKPVVLVLSGIGKVNAAVATALVIQQFKPACVINTGSAGGLGAGLKVGDVVLGAEAAHHDVDVTAFGYVPGQVPQQPPRFASDAVLLQTARQAAAAFAGAAIVEGLVVSGDAFIHERSKIDAIRRDFADVQAVEMEAAAIAQTCHVLATPFVIVRAISDAADEAASQSFDKFLQTAARHSAQMVENLVAAIEAA</sequence>
<dbReference type="SUPFAM" id="SSF53167">
    <property type="entry name" value="Purine and uridine phosphorylases"/>
    <property type="match status" value="1"/>
</dbReference>
<keyword evidence="9" id="KW-1185">Reference proteome</keyword>
<evidence type="ECO:0000256" key="4">
    <source>
        <dbReference type="ARBA" id="ARBA00023167"/>
    </source>
</evidence>
<dbReference type="InterPro" id="IPR010049">
    <property type="entry name" value="MTA_SAH_Nsdase"/>
</dbReference>
<dbReference type="CDD" id="cd09008">
    <property type="entry name" value="MTAN"/>
    <property type="match status" value="1"/>
</dbReference>
<comment type="catalytic activity">
    <reaction evidence="5">
        <text>5'-deoxyadenosine + H2O = 5-deoxy-D-ribose + adenine</text>
        <dbReference type="Rhea" id="RHEA:29859"/>
        <dbReference type="ChEBI" id="CHEBI:15377"/>
        <dbReference type="ChEBI" id="CHEBI:16708"/>
        <dbReference type="ChEBI" id="CHEBI:17319"/>
        <dbReference type="ChEBI" id="CHEBI:149540"/>
        <dbReference type="EC" id="3.2.2.9"/>
    </reaction>
    <physiologicalReaction direction="left-to-right" evidence="5">
        <dbReference type="Rhea" id="RHEA:29860"/>
    </physiologicalReaction>
</comment>
<evidence type="ECO:0000259" key="7">
    <source>
        <dbReference type="Pfam" id="PF01048"/>
    </source>
</evidence>
<evidence type="ECO:0000256" key="6">
    <source>
        <dbReference type="HAMAP-Rule" id="MF_01684"/>
    </source>
</evidence>